<dbReference type="Proteomes" id="UP000291469">
    <property type="component" value="Chromosome"/>
</dbReference>
<evidence type="ECO:0000313" key="2">
    <source>
        <dbReference type="EMBL" id="QBI19000.1"/>
    </source>
</evidence>
<feature type="transmembrane region" description="Helical" evidence="1">
    <location>
        <begin position="103"/>
        <end position="121"/>
    </location>
</feature>
<accession>A0A411YCS7</accession>
<dbReference type="KEGG" id="erz:ER308_05200"/>
<feature type="transmembrane region" description="Helical" evidence="1">
    <location>
        <begin position="12"/>
        <end position="32"/>
    </location>
</feature>
<reference evidence="2 3" key="1">
    <citation type="submission" date="2019-01" db="EMBL/GenBank/DDBJ databases">
        <title>Egibacter rhizosphaerae EGI 80759T.</title>
        <authorList>
            <person name="Chen D.-D."/>
            <person name="Tian Y."/>
            <person name="Jiao J.-Y."/>
            <person name="Zhang X.-T."/>
            <person name="Zhang Y.-G."/>
            <person name="Zhang Y."/>
            <person name="Xiao M."/>
            <person name="Shu W.-S."/>
            <person name="Li W.-J."/>
        </authorList>
    </citation>
    <scope>NUCLEOTIDE SEQUENCE [LARGE SCALE GENOMIC DNA]</scope>
    <source>
        <strain evidence="2 3">EGI 80759</strain>
    </source>
</reference>
<dbReference type="RefSeq" id="WP_131153997.1">
    <property type="nucleotide sequence ID" value="NZ_CP036402.1"/>
</dbReference>
<gene>
    <name evidence="2" type="ORF">ER308_05200</name>
</gene>
<evidence type="ECO:0000256" key="1">
    <source>
        <dbReference type="SAM" id="Phobius"/>
    </source>
</evidence>
<keyword evidence="1" id="KW-0812">Transmembrane</keyword>
<keyword evidence="1" id="KW-1133">Transmembrane helix</keyword>
<dbReference type="EMBL" id="CP036402">
    <property type="protein sequence ID" value="QBI19000.1"/>
    <property type="molecule type" value="Genomic_DNA"/>
</dbReference>
<proteinExistence type="predicted"/>
<feature type="transmembrane region" description="Helical" evidence="1">
    <location>
        <begin position="52"/>
        <end position="72"/>
    </location>
</feature>
<evidence type="ECO:0000313" key="3">
    <source>
        <dbReference type="Proteomes" id="UP000291469"/>
    </source>
</evidence>
<sequence>MDSADSQPSPVTVRIAVALTGLMAVGTALMSLAHSGVVIPVLSEIGPATGAVVAEAAAGFGAAAVLLAVALVGLVRRLAWGWALATALHALVVLAAAFPFRGLGSVIGIVLSAAALLTLMSRSARMALLPR</sequence>
<dbReference type="AlphaFoldDB" id="A0A411YCS7"/>
<protein>
    <submittedName>
        <fullName evidence="2">Uncharacterized protein</fullName>
    </submittedName>
</protein>
<keyword evidence="1" id="KW-0472">Membrane</keyword>
<name>A0A411YCS7_9ACTN</name>
<organism evidence="2 3">
    <name type="scientific">Egibacter rhizosphaerae</name>
    <dbReference type="NCBI Taxonomy" id="1670831"/>
    <lineage>
        <taxon>Bacteria</taxon>
        <taxon>Bacillati</taxon>
        <taxon>Actinomycetota</taxon>
        <taxon>Nitriliruptoria</taxon>
        <taxon>Egibacterales</taxon>
        <taxon>Egibacteraceae</taxon>
        <taxon>Egibacter</taxon>
    </lineage>
</organism>
<feature type="transmembrane region" description="Helical" evidence="1">
    <location>
        <begin position="79"/>
        <end position="97"/>
    </location>
</feature>
<keyword evidence="3" id="KW-1185">Reference proteome</keyword>